<comment type="similarity">
    <text evidence="4">Belongs to the FliW family.</text>
</comment>
<comment type="subcellular location">
    <subcellularLocation>
        <location evidence="4">Cytoplasm</location>
    </subcellularLocation>
</comment>
<evidence type="ECO:0000313" key="7">
    <source>
        <dbReference type="Proteomes" id="UP000677152"/>
    </source>
</evidence>
<dbReference type="Gene3D" id="2.30.290.10">
    <property type="entry name" value="BH3618-like"/>
    <property type="match status" value="1"/>
</dbReference>
<keyword evidence="6" id="KW-0969">Cilium</keyword>
<dbReference type="Pfam" id="PF02623">
    <property type="entry name" value="FliW"/>
    <property type="match status" value="1"/>
</dbReference>
<feature type="region of interest" description="Disordered" evidence="5">
    <location>
        <begin position="138"/>
        <end position="170"/>
    </location>
</feature>
<keyword evidence="4" id="KW-0143">Chaperone</keyword>
<dbReference type="HAMAP" id="MF_01185">
    <property type="entry name" value="FliW"/>
    <property type="match status" value="1"/>
</dbReference>
<dbReference type="GO" id="GO:0005737">
    <property type="term" value="C:cytoplasm"/>
    <property type="evidence" value="ECO:0007669"/>
    <property type="project" value="UniProtKB-SubCell"/>
</dbReference>
<evidence type="ECO:0000256" key="4">
    <source>
        <dbReference type="HAMAP-Rule" id="MF_01185"/>
    </source>
</evidence>
<evidence type="ECO:0000313" key="6">
    <source>
        <dbReference type="EMBL" id="QUF06031.1"/>
    </source>
</evidence>
<dbReference type="GO" id="GO:0044780">
    <property type="term" value="P:bacterial-type flagellum assembly"/>
    <property type="evidence" value="ECO:0007669"/>
    <property type="project" value="UniProtKB-UniRule"/>
</dbReference>
<keyword evidence="1 4" id="KW-0963">Cytoplasm</keyword>
<reference evidence="6" key="1">
    <citation type="submission" date="2021-04" db="EMBL/GenBank/DDBJ databases">
        <title>Genomic sequence of Actinosynnema pretiosum subsp. pretiosum ATCC 31280 (C-14919).</title>
        <authorList>
            <person name="Bai L."/>
            <person name="Wang X."/>
            <person name="Xiao Y."/>
        </authorList>
    </citation>
    <scope>NUCLEOTIDE SEQUENCE</scope>
    <source>
        <strain evidence="6">ATCC 31280</strain>
    </source>
</reference>
<comment type="subunit">
    <text evidence="4">Interacts with translational regulator CsrA and flagellin(s).</text>
</comment>
<dbReference type="Proteomes" id="UP000677152">
    <property type="component" value="Chromosome"/>
</dbReference>
<organism evidence="6 7">
    <name type="scientific">Actinosynnema pretiosum subsp. pretiosum</name>
    <dbReference type="NCBI Taxonomy" id="103721"/>
    <lineage>
        <taxon>Bacteria</taxon>
        <taxon>Bacillati</taxon>
        <taxon>Actinomycetota</taxon>
        <taxon>Actinomycetes</taxon>
        <taxon>Pseudonocardiales</taxon>
        <taxon>Pseudonocardiaceae</taxon>
        <taxon>Actinosynnema</taxon>
    </lineage>
</organism>
<dbReference type="EMBL" id="CP073249">
    <property type="protein sequence ID" value="QUF06031.1"/>
    <property type="molecule type" value="Genomic_DNA"/>
</dbReference>
<evidence type="ECO:0000256" key="3">
    <source>
        <dbReference type="ARBA" id="ARBA00022845"/>
    </source>
</evidence>
<dbReference type="PANTHER" id="PTHR39190">
    <property type="entry name" value="FLAGELLAR ASSEMBLY FACTOR FLIW"/>
    <property type="match status" value="1"/>
</dbReference>
<accession>A0AA45R5J8</accession>
<evidence type="ECO:0000256" key="1">
    <source>
        <dbReference type="ARBA" id="ARBA00022490"/>
    </source>
</evidence>
<name>A0AA45R5J8_9PSEU</name>
<dbReference type="AlphaFoldDB" id="A0AA45R5J8"/>
<keyword evidence="6" id="KW-0966">Cell projection</keyword>
<keyword evidence="3 4" id="KW-0810">Translation regulation</keyword>
<evidence type="ECO:0000256" key="5">
    <source>
        <dbReference type="SAM" id="MobiDB-lite"/>
    </source>
</evidence>
<sequence length="170" mass="17967">MTAVLERGARTTSTTVDEQLPTIEFVTPLPGFPQHRTFVLVSLHEEGLLYALRSADDPGLRFLVVPPAPFFPDYAPVVGEEALDQLGTREADNLLPLLVVTVGDKAAGATANLLAPIVVDQRSRRAVQVVQADDLPTRAPLARDVPAPNAGGRPQNASADATGGGELADR</sequence>
<dbReference type="SUPFAM" id="SSF141457">
    <property type="entry name" value="BH3618-like"/>
    <property type="match status" value="1"/>
</dbReference>
<protein>
    <recommendedName>
        <fullName evidence="4">Flagellar assembly factor FliW</fullName>
    </recommendedName>
</protein>
<dbReference type="PANTHER" id="PTHR39190:SF1">
    <property type="entry name" value="FLAGELLAR ASSEMBLY FACTOR FLIW"/>
    <property type="match status" value="1"/>
</dbReference>
<comment type="function">
    <text evidence="4">Acts as an anti-CsrA protein, binds CsrA and prevents it from repressing translation of its target genes, one of which is flagellin. Binds to flagellin and participates in the assembly of the flagellum.</text>
</comment>
<proteinExistence type="inferred from homology"/>
<dbReference type="InterPro" id="IPR024046">
    <property type="entry name" value="Flagellar_assmbl_FliW_dom_sf"/>
</dbReference>
<keyword evidence="2 4" id="KW-1005">Bacterial flagellum biogenesis</keyword>
<keyword evidence="6" id="KW-0282">Flagellum</keyword>
<gene>
    <name evidence="4" type="primary">fliW</name>
    <name evidence="6" type="ORF">KCV87_08215</name>
</gene>
<dbReference type="GO" id="GO:0006417">
    <property type="term" value="P:regulation of translation"/>
    <property type="evidence" value="ECO:0007669"/>
    <property type="project" value="UniProtKB-KW"/>
</dbReference>
<dbReference type="InterPro" id="IPR003775">
    <property type="entry name" value="Flagellar_assembly_factor_FliW"/>
</dbReference>
<evidence type="ECO:0000256" key="2">
    <source>
        <dbReference type="ARBA" id="ARBA00022795"/>
    </source>
</evidence>